<protein>
    <recommendedName>
        <fullName evidence="4">Chitin-binding type-3 domain-containing protein</fullName>
    </recommendedName>
</protein>
<dbReference type="AlphaFoldDB" id="A0A6V8KAA4"/>
<feature type="signal peptide" evidence="1">
    <location>
        <begin position="1"/>
        <end position="42"/>
    </location>
</feature>
<comment type="caution">
    <text evidence="2">The sequence shown here is derived from an EMBL/GenBank/DDBJ whole genome shotgun (WGS) entry which is preliminary data.</text>
</comment>
<evidence type="ECO:0000256" key="1">
    <source>
        <dbReference type="SAM" id="SignalP"/>
    </source>
</evidence>
<keyword evidence="1" id="KW-0732">Signal</keyword>
<name>A0A6V8KAA4_9ACTN</name>
<gene>
    <name evidence="2" type="ORF">Phou_063330</name>
</gene>
<evidence type="ECO:0000313" key="3">
    <source>
        <dbReference type="Proteomes" id="UP000482800"/>
    </source>
</evidence>
<organism evidence="2 3">
    <name type="scientific">Phytohabitans houttuyneae</name>
    <dbReference type="NCBI Taxonomy" id="1076126"/>
    <lineage>
        <taxon>Bacteria</taxon>
        <taxon>Bacillati</taxon>
        <taxon>Actinomycetota</taxon>
        <taxon>Actinomycetes</taxon>
        <taxon>Micromonosporales</taxon>
        <taxon>Micromonosporaceae</taxon>
    </lineage>
</organism>
<evidence type="ECO:0000313" key="2">
    <source>
        <dbReference type="EMBL" id="GFJ82153.1"/>
    </source>
</evidence>
<proteinExistence type="predicted"/>
<feature type="chain" id="PRO_5028904430" description="Chitin-binding type-3 domain-containing protein" evidence="1">
    <location>
        <begin position="43"/>
        <end position="207"/>
    </location>
</feature>
<dbReference type="Proteomes" id="UP000482800">
    <property type="component" value="Unassembled WGS sequence"/>
</dbReference>
<keyword evidence="3" id="KW-1185">Reference proteome</keyword>
<reference evidence="2 3" key="1">
    <citation type="submission" date="2020-03" db="EMBL/GenBank/DDBJ databases">
        <title>Whole genome shotgun sequence of Phytohabitans houttuyneae NBRC 108639.</title>
        <authorList>
            <person name="Komaki H."/>
            <person name="Tamura T."/>
        </authorList>
    </citation>
    <scope>NUCLEOTIDE SEQUENCE [LARGE SCALE GENOMIC DNA]</scope>
    <source>
        <strain evidence="2 3">NBRC 108639</strain>
    </source>
</reference>
<reference evidence="2 3" key="2">
    <citation type="submission" date="2020-03" db="EMBL/GenBank/DDBJ databases">
        <authorList>
            <person name="Ichikawa N."/>
            <person name="Kimura A."/>
            <person name="Kitahashi Y."/>
            <person name="Uohara A."/>
        </authorList>
    </citation>
    <scope>NUCLEOTIDE SEQUENCE [LARGE SCALE GENOMIC DNA]</scope>
    <source>
        <strain evidence="2 3">NBRC 108639</strain>
    </source>
</reference>
<dbReference type="EMBL" id="BLPF01000002">
    <property type="protein sequence ID" value="GFJ82153.1"/>
    <property type="molecule type" value="Genomic_DNA"/>
</dbReference>
<dbReference type="RefSeq" id="WP_173062293.1">
    <property type="nucleotide sequence ID" value="NZ_BAABGO010000046.1"/>
</dbReference>
<sequence>MLFRRRQGRTGTRRRSRLTAWVLTASLAAGLAAVIAPSAAQAGAIVPCPSDIQYWHHYAYLGRLGHMYEGHRYRVVSATPRFLVSDGRAVTNGLPYPVAATVTANQTQTFQVTTTVGVAAQLTEQLTINVSTAITQIRSTMIGVSTSFEVPAYSTVYADYGVHGYDVSYYVEKWHRRNASTSCEEWGYYPSTVTAPTYIEGWQLRTG</sequence>
<accession>A0A6V8KAA4</accession>
<evidence type="ECO:0008006" key="4">
    <source>
        <dbReference type="Google" id="ProtNLM"/>
    </source>
</evidence>